<dbReference type="OrthoDB" id="794757at2"/>
<evidence type="ECO:0000313" key="2">
    <source>
        <dbReference type="EMBL" id="ATP55031.1"/>
    </source>
</evidence>
<reference evidence="2 3" key="1">
    <citation type="submission" date="2017-10" db="EMBL/GenBank/DDBJ databases">
        <title>Whole genome of Pedobacter ginsengisoli T01R-27 isolated from tomato rhizosphere.</title>
        <authorList>
            <person name="Weon H.-Y."/>
            <person name="Lee S.A."/>
            <person name="Sang M.K."/>
            <person name="Song J."/>
        </authorList>
    </citation>
    <scope>NUCLEOTIDE SEQUENCE [LARGE SCALE GENOMIC DNA]</scope>
    <source>
        <strain evidence="2 3">T01R-27</strain>
    </source>
</reference>
<sequence length="176" mass="20332">MRKPILLFLSFLLFIGCNNSADKKQKTDLNYFDIKGYFEKEVAQLTLKNPLITKTVSVNGATESKRIKITDWKKELTLFSDADINRASWKGLFELKKSNDQELYSSNNEKVPVKELMVIYKNNKVLGIKILIKNVNSLYTSIDTLSYYTDSLYQVKKMQNIKLLSEKSYTITGSFK</sequence>
<dbReference type="RefSeq" id="WP_099436986.1">
    <property type="nucleotide sequence ID" value="NZ_CP024091.1"/>
</dbReference>
<keyword evidence="3" id="KW-1185">Reference proteome</keyword>
<dbReference type="AlphaFoldDB" id="A0A2D1U0B2"/>
<feature type="signal peptide" evidence="1">
    <location>
        <begin position="1"/>
        <end position="21"/>
    </location>
</feature>
<name>A0A2D1U0B2_9SPHI</name>
<dbReference type="PROSITE" id="PS51257">
    <property type="entry name" value="PROKAR_LIPOPROTEIN"/>
    <property type="match status" value="1"/>
</dbReference>
<dbReference type="EMBL" id="CP024091">
    <property type="protein sequence ID" value="ATP55031.1"/>
    <property type="molecule type" value="Genomic_DNA"/>
</dbReference>
<gene>
    <name evidence="2" type="ORF">CPT03_00390</name>
</gene>
<dbReference type="KEGG" id="pgs:CPT03_00390"/>
<proteinExistence type="predicted"/>
<dbReference type="Proteomes" id="UP000223749">
    <property type="component" value="Chromosome"/>
</dbReference>
<organism evidence="2 3">
    <name type="scientific">Pedobacter ginsengisoli</name>
    <dbReference type="NCBI Taxonomy" id="363852"/>
    <lineage>
        <taxon>Bacteria</taxon>
        <taxon>Pseudomonadati</taxon>
        <taxon>Bacteroidota</taxon>
        <taxon>Sphingobacteriia</taxon>
        <taxon>Sphingobacteriales</taxon>
        <taxon>Sphingobacteriaceae</taxon>
        <taxon>Pedobacter</taxon>
    </lineage>
</organism>
<accession>A0A2D1U0B2</accession>
<feature type="chain" id="PRO_5013675831" evidence="1">
    <location>
        <begin position="22"/>
        <end position="176"/>
    </location>
</feature>
<evidence type="ECO:0000256" key="1">
    <source>
        <dbReference type="SAM" id="SignalP"/>
    </source>
</evidence>
<evidence type="ECO:0000313" key="3">
    <source>
        <dbReference type="Proteomes" id="UP000223749"/>
    </source>
</evidence>
<protein>
    <submittedName>
        <fullName evidence="2">Uncharacterized protein</fullName>
    </submittedName>
</protein>
<keyword evidence="1" id="KW-0732">Signal</keyword>